<protein>
    <submittedName>
        <fullName evidence="2">Uncharacterized protein</fullName>
    </submittedName>
</protein>
<dbReference type="EMBL" id="GBRH01238116">
    <property type="protein sequence ID" value="JAD59779.1"/>
    <property type="molecule type" value="Transcribed_RNA"/>
</dbReference>
<accession>A0A0A9B6Z4</accession>
<evidence type="ECO:0000313" key="2">
    <source>
        <dbReference type="EMBL" id="JAD59779.1"/>
    </source>
</evidence>
<sequence>MFPIPLIGLIFACGLLFLFLGFYKLREPRSSCSTCIYIGRMIGLASPSDL</sequence>
<dbReference type="AlphaFoldDB" id="A0A0A9B6Z4"/>
<reference evidence="2" key="2">
    <citation type="journal article" date="2015" name="Data Brief">
        <title>Shoot transcriptome of the giant reed, Arundo donax.</title>
        <authorList>
            <person name="Barrero R.A."/>
            <person name="Guerrero F.D."/>
            <person name="Moolhuijzen P."/>
            <person name="Goolsby J.A."/>
            <person name="Tidwell J."/>
            <person name="Bellgard S.E."/>
            <person name="Bellgard M.I."/>
        </authorList>
    </citation>
    <scope>NUCLEOTIDE SEQUENCE</scope>
    <source>
        <tissue evidence="2">Shoot tissue taken approximately 20 cm above the soil surface</tissue>
    </source>
</reference>
<feature type="transmembrane region" description="Helical" evidence="1">
    <location>
        <begin position="6"/>
        <end position="23"/>
    </location>
</feature>
<keyword evidence="1" id="KW-0472">Membrane</keyword>
<reference evidence="2" key="1">
    <citation type="submission" date="2014-09" db="EMBL/GenBank/DDBJ databases">
        <authorList>
            <person name="Magalhaes I.L.F."/>
            <person name="Oliveira U."/>
            <person name="Santos F.R."/>
            <person name="Vidigal T.H.D.A."/>
            <person name="Brescovit A.D."/>
            <person name="Santos A.J."/>
        </authorList>
    </citation>
    <scope>NUCLEOTIDE SEQUENCE</scope>
    <source>
        <tissue evidence="2">Shoot tissue taken approximately 20 cm above the soil surface</tissue>
    </source>
</reference>
<proteinExistence type="predicted"/>
<name>A0A0A9B6Z4_ARUDO</name>
<organism evidence="2">
    <name type="scientific">Arundo donax</name>
    <name type="common">Giant reed</name>
    <name type="synonym">Donax arundinaceus</name>
    <dbReference type="NCBI Taxonomy" id="35708"/>
    <lineage>
        <taxon>Eukaryota</taxon>
        <taxon>Viridiplantae</taxon>
        <taxon>Streptophyta</taxon>
        <taxon>Embryophyta</taxon>
        <taxon>Tracheophyta</taxon>
        <taxon>Spermatophyta</taxon>
        <taxon>Magnoliopsida</taxon>
        <taxon>Liliopsida</taxon>
        <taxon>Poales</taxon>
        <taxon>Poaceae</taxon>
        <taxon>PACMAD clade</taxon>
        <taxon>Arundinoideae</taxon>
        <taxon>Arundineae</taxon>
        <taxon>Arundo</taxon>
    </lineage>
</organism>
<keyword evidence="1" id="KW-1133">Transmembrane helix</keyword>
<evidence type="ECO:0000256" key="1">
    <source>
        <dbReference type="SAM" id="Phobius"/>
    </source>
</evidence>
<keyword evidence="1" id="KW-0812">Transmembrane</keyword>